<evidence type="ECO:0000313" key="4">
    <source>
        <dbReference type="Proteomes" id="UP001168821"/>
    </source>
</evidence>
<feature type="coiled-coil region" evidence="1">
    <location>
        <begin position="83"/>
        <end position="194"/>
    </location>
</feature>
<name>A0AA38LZK2_9CUCU</name>
<proteinExistence type="predicted"/>
<sequence length="228" mass="26400">MVLASWRLPRYRGGRLHPGGRRILRGQTERVVVMTQNLPDAPVPRRKQILPEGVIRAKDNVDDFSFMQKSQQSEAEHNMGYYLAELNNRNQELENLVERQDKDLAALRRENAELRERSMKVVTAAVPPALPDFSNASRIARQRMLLEDKDNELNHLRNQVNHLKGEYSTVAQQRNEARETLRTLQAQYDLQRDENSDQWRMIHCLQRKVGTYRIVVGLAIVVGILALL</sequence>
<comment type="caution">
    <text evidence="3">The sequence shown here is derived from an EMBL/GenBank/DDBJ whole genome shotgun (WGS) entry which is preliminary data.</text>
</comment>
<dbReference type="EMBL" id="JALNTZ010001119">
    <property type="protein sequence ID" value="KAJ3628695.1"/>
    <property type="molecule type" value="Genomic_DNA"/>
</dbReference>
<keyword evidence="2" id="KW-0472">Membrane</keyword>
<keyword evidence="4" id="KW-1185">Reference proteome</keyword>
<evidence type="ECO:0000313" key="3">
    <source>
        <dbReference type="EMBL" id="KAJ3628695.1"/>
    </source>
</evidence>
<protein>
    <submittedName>
        <fullName evidence="3">Uncharacterized protein</fullName>
    </submittedName>
</protein>
<dbReference type="AlphaFoldDB" id="A0AA38LZK2"/>
<accession>A0AA38LZK2</accession>
<keyword evidence="2" id="KW-0812">Transmembrane</keyword>
<feature type="transmembrane region" description="Helical" evidence="2">
    <location>
        <begin position="210"/>
        <end position="227"/>
    </location>
</feature>
<keyword evidence="1" id="KW-0175">Coiled coil</keyword>
<reference evidence="3" key="1">
    <citation type="journal article" date="2023" name="G3 (Bethesda)">
        <title>Whole genome assemblies of Zophobas morio and Tenebrio molitor.</title>
        <authorList>
            <person name="Kaur S."/>
            <person name="Stinson S.A."/>
            <person name="diCenzo G.C."/>
        </authorList>
    </citation>
    <scope>NUCLEOTIDE SEQUENCE</scope>
    <source>
        <strain evidence="3">QUZm001</strain>
    </source>
</reference>
<evidence type="ECO:0000256" key="1">
    <source>
        <dbReference type="SAM" id="Coils"/>
    </source>
</evidence>
<organism evidence="3 4">
    <name type="scientific">Zophobas morio</name>
    <dbReference type="NCBI Taxonomy" id="2755281"/>
    <lineage>
        <taxon>Eukaryota</taxon>
        <taxon>Metazoa</taxon>
        <taxon>Ecdysozoa</taxon>
        <taxon>Arthropoda</taxon>
        <taxon>Hexapoda</taxon>
        <taxon>Insecta</taxon>
        <taxon>Pterygota</taxon>
        <taxon>Neoptera</taxon>
        <taxon>Endopterygota</taxon>
        <taxon>Coleoptera</taxon>
        <taxon>Polyphaga</taxon>
        <taxon>Cucujiformia</taxon>
        <taxon>Tenebrionidae</taxon>
        <taxon>Zophobas</taxon>
    </lineage>
</organism>
<keyword evidence="2" id="KW-1133">Transmembrane helix</keyword>
<dbReference type="Proteomes" id="UP001168821">
    <property type="component" value="Unassembled WGS sequence"/>
</dbReference>
<gene>
    <name evidence="3" type="ORF">Zmor_003973</name>
</gene>
<evidence type="ECO:0000256" key="2">
    <source>
        <dbReference type="SAM" id="Phobius"/>
    </source>
</evidence>